<evidence type="ECO:0000313" key="2">
    <source>
        <dbReference type="EMBL" id="KNC73589.1"/>
    </source>
</evidence>
<dbReference type="AlphaFoldDB" id="A0A0L0FA43"/>
<protein>
    <submittedName>
        <fullName evidence="2">Uncharacterized protein</fullName>
    </submittedName>
</protein>
<name>A0A0L0FA43_9EUKA</name>
<proteinExistence type="predicted"/>
<feature type="non-terminal residue" evidence="2">
    <location>
        <position position="144"/>
    </location>
</feature>
<evidence type="ECO:0000313" key="3">
    <source>
        <dbReference type="Proteomes" id="UP000054560"/>
    </source>
</evidence>
<feature type="region of interest" description="Disordered" evidence="1">
    <location>
        <begin position="1"/>
        <end position="57"/>
    </location>
</feature>
<gene>
    <name evidence="2" type="ORF">SARC_13852</name>
</gene>
<dbReference type="EMBL" id="KQ245425">
    <property type="protein sequence ID" value="KNC73589.1"/>
    <property type="molecule type" value="Genomic_DNA"/>
</dbReference>
<dbReference type="Proteomes" id="UP000054560">
    <property type="component" value="Unassembled WGS sequence"/>
</dbReference>
<feature type="compositionally biased region" description="Basic and acidic residues" evidence="1">
    <location>
        <begin position="26"/>
        <end position="38"/>
    </location>
</feature>
<feature type="compositionally biased region" description="Polar residues" evidence="1">
    <location>
        <begin position="75"/>
        <end position="89"/>
    </location>
</feature>
<keyword evidence="3" id="KW-1185">Reference proteome</keyword>
<dbReference type="GeneID" id="25914356"/>
<organism evidence="2 3">
    <name type="scientific">Sphaeroforma arctica JP610</name>
    <dbReference type="NCBI Taxonomy" id="667725"/>
    <lineage>
        <taxon>Eukaryota</taxon>
        <taxon>Ichthyosporea</taxon>
        <taxon>Ichthyophonida</taxon>
        <taxon>Sphaeroforma</taxon>
    </lineage>
</organism>
<reference evidence="2 3" key="1">
    <citation type="submission" date="2011-02" db="EMBL/GenBank/DDBJ databases">
        <title>The Genome Sequence of Sphaeroforma arctica JP610.</title>
        <authorList>
            <consortium name="The Broad Institute Genome Sequencing Platform"/>
            <person name="Russ C."/>
            <person name="Cuomo C."/>
            <person name="Young S.K."/>
            <person name="Zeng Q."/>
            <person name="Gargeya S."/>
            <person name="Alvarado L."/>
            <person name="Berlin A."/>
            <person name="Chapman S.B."/>
            <person name="Chen Z."/>
            <person name="Freedman E."/>
            <person name="Gellesch M."/>
            <person name="Goldberg J."/>
            <person name="Griggs A."/>
            <person name="Gujja S."/>
            <person name="Heilman E."/>
            <person name="Heiman D."/>
            <person name="Howarth C."/>
            <person name="Mehta T."/>
            <person name="Neiman D."/>
            <person name="Pearson M."/>
            <person name="Roberts A."/>
            <person name="Saif S."/>
            <person name="Shea T."/>
            <person name="Shenoy N."/>
            <person name="Sisk P."/>
            <person name="Stolte C."/>
            <person name="Sykes S."/>
            <person name="White J."/>
            <person name="Yandava C."/>
            <person name="Burger G."/>
            <person name="Gray M.W."/>
            <person name="Holland P.W.H."/>
            <person name="King N."/>
            <person name="Lang F.B.F."/>
            <person name="Roger A.J."/>
            <person name="Ruiz-Trillo I."/>
            <person name="Haas B."/>
            <person name="Nusbaum C."/>
            <person name="Birren B."/>
        </authorList>
    </citation>
    <scope>NUCLEOTIDE SEQUENCE [LARGE SCALE GENOMIC DNA]</scope>
    <source>
        <strain evidence="2 3">JP610</strain>
    </source>
</reference>
<dbReference type="RefSeq" id="XP_014147491.1">
    <property type="nucleotide sequence ID" value="XM_014292016.1"/>
</dbReference>
<evidence type="ECO:0000256" key="1">
    <source>
        <dbReference type="SAM" id="MobiDB-lite"/>
    </source>
</evidence>
<sequence>MAIALPHTPIMQIHQPTHTTHTTRVGTDEEKSRGRDKTPPITPYTPSGDGDKAGTHTQYEDALAFADIHTHTHTHTQCDSSRPASQGTQKGHRQTDERLSLDTLFECVVQCRDLLSNARIWASMDTKGMTFTKSMNPMMEALNK</sequence>
<accession>A0A0L0FA43</accession>
<feature type="region of interest" description="Disordered" evidence="1">
    <location>
        <begin position="70"/>
        <end position="96"/>
    </location>
</feature>